<keyword evidence="1" id="KW-0863">Zinc-finger</keyword>
<evidence type="ECO:0000256" key="1">
    <source>
        <dbReference type="PROSITE-ProRule" id="PRU00047"/>
    </source>
</evidence>
<keyword evidence="1" id="KW-0862">Zinc</keyword>
<dbReference type="SMART" id="SM00298">
    <property type="entry name" value="CHROMO"/>
    <property type="match status" value="1"/>
</dbReference>
<dbReference type="EMBL" id="JAOYFB010000039">
    <property type="protein sequence ID" value="KAK4030491.1"/>
    <property type="molecule type" value="Genomic_DNA"/>
</dbReference>
<organism evidence="5 6">
    <name type="scientific">Daphnia magna</name>
    <dbReference type="NCBI Taxonomy" id="35525"/>
    <lineage>
        <taxon>Eukaryota</taxon>
        <taxon>Metazoa</taxon>
        <taxon>Ecdysozoa</taxon>
        <taxon>Arthropoda</taxon>
        <taxon>Crustacea</taxon>
        <taxon>Branchiopoda</taxon>
        <taxon>Diplostraca</taxon>
        <taxon>Cladocera</taxon>
        <taxon>Anomopoda</taxon>
        <taxon>Daphniidae</taxon>
        <taxon>Daphnia</taxon>
    </lineage>
</organism>
<proteinExistence type="predicted"/>
<dbReference type="Gene3D" id="2.40.50.40">
    <property type="match status" value="1"/>
</dbReference>
<protein>
    <recommendedName>
        <fullName evidence="7">CCHC-type domain-containing protein</fullName>
    </recommendedName>
</protein>
<dbReference type="SUPFAM" id="SSF54160">
    <property type="entry name" value="Chromo domain-like"/>
    <property type="match status" value="1"/>
</dbReference>
<dbReference type="PROSITE" id="PS50158">
    <property type="entry name" value="ZF_CCHC"/>
    <property type="match status" value="1"/>
</dbReference>
<feature type="region of interest" description="Disordered" evidence="2">
    <location>
        <begin position="185"/>
        <end position="211"/>
    </location>
</feature>
<feature type="domain" description="CCHC-type" evidence="4">
    <location>
        <begin position="211"/>
        <end position="227"/>
    </location>
</feature>
<dbReference type="Pfam" id="PF00098">
    <property type="entry name" value="zf-CCHC"/>
    <property type="match status" value="1"/>
</dbReference>
<keyword evidence="1" id="KW-0479">Metal-binding</keyword>
<dbReference type="InterPro" id="IPR000953">
    <property type="entry name" value="Chromo/chromo_shadow_dom"/>
</dbReference>
<dbReference type="InterPro" id="IPR001878">
    <property type="entry name" value="Znf_CCHC"/>
</dbReference>
<gene>
    <name evidence="5" type="ORF">OUZ56_023727</name>
</gene>
<evidence type="ECO:0000313" key="6">
    <source>
        <dbReference type="Proteomes" id="UP001234178"/>
    </source>
</evidence>
<dbReference type="SMART" id="SM00343">
    <property type="entry name" value="ZnF_C2HC"/>
    <property type="match status" value="1"/>
</dbReference>
<keyword evidence="6" id="KW-1185">Reference proteome</keyword>
<evidence type="ECO:0000259" key="4">
    <source>
        <dbReference type="PROSITE" id="PS50158"/>
    </source>
</evidence>
<dbReference type="Gene3D" id="4.10.60.10">
    <property type="entry name" value="Zinc finger, CCHC-type"/>
    <property type="match status" value="1"/>
</dbReference>
<evidence type="ECO:0000259" key="3">
    <source>
        <dbReference type="PROSITE" id="PS50013"/>
    </source>
</evidence>
<dbReference type="SUPFAM" id="SSF57756">
    <property type="entry name" value="Retrovirus zinc finger-like domains"/>
    <property type="match status" value="1"/>
</dbReference>
<evidence type="ECO:0000256" key="2">
    <source>
        <dbReference type="SAM" id="MobiDB-lite"/>
    </source>
</evidence>
<dbReference type="InterPro" id="IPR016197">
    <property type="entry name" value="Chromo-like_dom_sf"/>
</dbReference>
<comment type="caution">
    <text evidence="5">The sequence shown here is derived from an EMBL/GenBank/DDBJ whole genome shotgun (WGS) entry which is preliminary data.</text>
</comment>
<reference evidence="5 6" key="1">
    <citation type="journal article" date="2023" name="Nucleic Acids Res.">
        <title>The hologenome of Daphnia magna reveals possible DNA methylation and microbiome-mediated evolution of the host genome.</title>
        <authorList>
            <person name="Chaturvedi A."/>
            <person name="Li X."/>
            <person name="Dhandapani V."/>
            <person name="Marshall H."/>
            <person name="Kissane S."/>
            <person name="Cuenca-Cambronero M."/>
            <person name="Asole G."/>
            <person name="Calvet F."/>
            <person name="Ruiz-Romero M."/>
            <person name="Marangio P."/>
            <person name="Guigo R."/>
            <person name="Rago D."/>
            <person name="Mirbahai L."/>
            <person name="Eastwood N."/>
            <person name="Colbourne J.K."/>
            <person name="Zhou J."/>
            <person name="Mallon E."/>
            <person name="Orsini L."/>
        </authorList>
    </citation>
    <scope>NUCLEOTIDE SEQUENCE [LARGE SCALE GENOMIC DNA]</scope>
    <source>
        <strain evidence="5">LRV0_1</strain>
    </source>
</reference>
<dbReference type="PROSITE" id="PS50013">
    <property type="entry name" value="CHROMO_2"/>
    <property type="match status" value="1"/>
</dbReference>
<sequence>MPRNHQVQEGYHQVQDGFEDFEVEGVLNRRMVRSGTGRSKVQYLLKYVGYAEAEWTDYANCGNCRSLTRKFVRNGGAVTVYEAGPAGDRGEVVLDGEASLYCEAFLASEASSSGMGNPAEEGGQPTDESAVEPPAIEEPVLVDLPVSMELPVPLELPAHVEKQALGLIYEGFRLLGPLLGHLGNQGPSQQDVQPKQKVKRRRSDLNKMKTRKCNKCQQKGHYQRDCPI</sequence>
<feature type="domain" description="Chromo" evidence="3">
    <location>
        <begin position="21"/>
        <end position="71"/>
    </location>
</feature>
<evidence type="ECO:0000313" key="5">
    <source>
        <dbReference type="EMBL" id="KAK4030491.1"/>
    </source>
</evidence>
<feature type="region of interest" description="Disordered" evidence="2">
    <location>
        <begin position="111"/>
        <end position="131"/>
    </location>
</feature>
<evidence type="ECO:0008006" key="7">
    <source>
        <dbReference type="Google" id="ProtNLM"/>
    </source>
</evidence>
<feature type="compositionally biased region" description="Basic residues" evidence="2">
    <location>
        <begin position="196"/>
        <end position="211"/>
    </location>
</feature>
<accession>A0ABR0AZE5</accession>
<name>A0ABR0AZE5_9CRUS</name>
<dbReference type="InterPro" id="IPR036875">
    <property type="entry name" value="Znf_CCHC_sf"/>
</dbReference>
<dbReference type="Proteomes" id="UP001234178">
    <property type="component" value="Unassembled WGS sequence"/>
</dbReference>